<dbReference type="Pfam" id="PF02589">
    <property type="entry name" value="LUD_dom"/>
    <property type="match status" value="1"/>
</dbReference>
<dbReference type="PIRSF" id="PIRSF020269">
    <property type="entry name" value="DUF1121"/>
    <property type="match status" value="1"/>
</dbReference>
<proteinExistence type="predicted"/>
<dbReference type="RefSeq" id="WP_231061073.1">
    <property type="nucleotide sequence ID" value="NZ_JAJNOR010000001.1"/>
</dbReference>
<dbReference type="PANTHER" id="PTHR36179:SF2">
    <property type="entry name" value="LUD DOMAIN-CONTAINING PROTEIN"/>
    <property type="match status" value="1"/>
</dbReference>
<dbReference type="EMBL" id="JAJNOR010000001">
    <property type="protein sequence ID" value="MCD2491119.1"/>
    <property type="molecule type" value="Genomic_DNA"/>
</dbReference>
<feature type="domain" description="LUD" evidence="1">
    <location>
        <begin position="17"/>
        <end position="207"/>
    </location>
</feature>
<dbReference type="InterPro" id="IPR024185">
    <property type="entry name" value="FTHF_cligase-like_sf"/>
</dbReference>
<dbReference type="InterPro" id="IPR037171">
    <property type="entry name" value="NagB/RpiA_transferase-like"/>
</dbReference>
<accession>A0AAP2RGS4</accession>
<name>A0AAP2RGS4_9FIRM</name>
<gene>
    <name evidence="2" type="ORF">LQE92_00580</name>
</gene>
<comment type="caution">
    <text evidence="2">The sequence shown here is derived from an EMBL/GenBank/DDBJ whole genome shotgun (WGS) entry which is preliminary data.</text>
</comment>
<evidence type="ECO:0000313" key="3">
    <source>
        <dbReference type="Proteomes" id="UP001299265"/>
    </source>
</evidence>
<keyword evidence="3" id="KW-1185">Reference proteome</keyword>
<dbReference type="AlphaFoldDB" id="A0AAP2RGS4"/>
<dbReference type="Gene3D" id="3.40.50.10420">
    <property type="entry name" value="NagB/RpiA/CoA transferase-like"/>
    <property type="match status" value="1"/>
</dbReference>
<dbReference type="SUPFAM" id="SSF100950">
    <property type="entry name" value="NagB/RpiA/CoA transferase-like"/>
    <property type="match status" value="1"/>
</dbReference>
<protein>
    <submittedName>
        <fullName evidence="2">Lactate utilization protein</fullName>
    </submittedName>
</protein>
<dbReference type="PANTHER" id="PTHR36179">
    <property type="entry name" value="LUD_DOM DOMAIN-CONTAINING PROTEIN"/>
    <property type="match status" value="1"/>
</dbReference>
<evidence type="ECO:0000259" key="1">
    <source>
        <dbReference type="Pfam" id="PF02589"/>
    </source>
</evidence>
<dbReference type="Proteomes" id="UP001299265">
    <property type="component" value="Unassembled WGS sequence"/>
</dbReference>
<evidence type="ECO:0000313" key="2">
    <source>
        <dbReference type="EMBL" id="MCD2491119.1"/>
    </source>
</evidence>
<dbReference type="InterPro" id="IPR003741">
    <property type="entry name" value="LUD_dom"/>
</dbReference>
<organism evidence="2 3">
    <name type="scientific">Lientehia hominis</name>
    <dbReference type="NCBI Taxonomy" id="2897778"/>
    <lineage>
        <taxon>Bacteria</taxon>
        <taxon>Bacillati</taxon>
        <taxon>Bacillota</taxon>
        <taxon>Clostridia</taxon>
        <taxon>Lachnospirales</taxon>
        <taxon>Lachnospiraceae</taxon>
        <taxon>Lientehia</taxon>
    </lineage>
</organism>
<sequence length="213" mass="23469">MSKTPKELFQEKRGITVVKNLESRHFEAYYCTTREEALQKVLELIPEESSVSWGGSMTIRDMGLTDALNRGNYRTIDRDKAANEEEKKKAYRDAMSAEYYLTSANGISEDGQLVNVDGTGNRVAAVVYGPEYVIVVAGMNKVAKTADDALVRARTIAAPTNQQRFQRKTPCTVTGVCGDCISPDCICNQVLITRNCSPAGRIKVVLVGEELGY</sequence>
<reference evidence="2 3" key="1">
    <citation type="submission" date="2021-11" db="EMBL/GenBank/DDBJ databases">
        <title>Lacrimispora sp. nov. NSJ-141 isolated from human feces.</title>
        <authorList>
            <person name="Abdugheni R."/>
        </authorList>
    </citation>
    <scope>NUCLEOTIDE SEQUENCE [LARGE SCALE GENOMIC DNA]</scope>
    <source>
        <strain evidence="2 3">NSJ-141</strain>
    </source>
</reference>
<dbReference type="InterPro" id="IPR009501">
    <property type="entry name" value="UCP020269"/>
</dbReference>